<name>A0A194S877_RHOGW</name>
<dbReference type="EMBL" id="KQ474077">
    <property type="protein sequence ID" value="KPV75611.1"/>
    <property type="molecule type" value="Genomic_DNA"/>
</dbReference>
<organism evidence="2 3">
    <name type="scientific">Rhodotorula graminis (strain WP1)</name>
    <dbReference type="NCBI Taxonomy" id="578459"/>
    <lineage>
        <taxon>Eukaryota</taxon>
        <taxon>Fungi</taxon>
        <taxon>Dikarya</taxon>
        <taxon>Basidiomycota</taxon>
        <taxon>Pucciniomycotina</taxon>
        <taxon>Microbotryomycetes</taxon>
        <taxon>Sporidiobolales</taxon>
        <taxon>Sporidiobolaceae</taxon>
        <taxon>Rhodotorula</taxon>
    </lineage>
</organism>
<gene>
    <name evidence="2" type="ORF">RHOBADRAFT_43034</name>
</gene>
<feature type="compositionally biased region" description="Low complexity" evidence="1">
    <location>
        <begin position="24"/>
        <end position="33"/>
    </location>
</feature>
<feature type="compositionally biased region" description="Low complexity" evidence="1">
    <location>
        <begin position="262"/>
        <end position="271"/>
    </location>
</feature>
<sequence>MKLLSLRSLVNKVDSRPDPPSPPTASSSRPASTGLSAQVAFPSIQLRRQRPATARAPVLATSHSTPIEVEGTLFDTPLVSSPRGRNPHAVAGALANSAVDQPPPTSMPVQPTRFGYGEEPYSFNETPSLKVKPWTRLLNSSRRSFRKRDSSASVHGPPSSPSPAPRPSLSTIKAAPVPATFIGTTSSTKSGGRASAPASPAATSRSLVVNNSLPPVDGFPPRRLDDLVPNKLPSVDETTSATSPALVPPPSPTRRRARRQAVVDGSPSASGGSSGAVGQGSGRSTVDGSAAGGSAPDGSALDGSAGGSGLGSSSSGRRLDGSAGTHDGSVLGASALDGSALDGSALDRSALDGSALDGSALESSGSGRAHVDGSASGLDGTADGSANEVGRGGEGEGERSDADDSDADFSDWRRRPAPSGRTVASQSPAHPQARVVLLDSEGSTSAIGGAGERGSWPPTGLPSRFSDWTTTGTGSSRSAGQSLGGQSHGLLAPAPVPVSPGGPRFAALILLADVAASSVSFDLGHMSRAKAFELRNAGRRASTG</sequence>
<evidence type="ECO:0000313" key="3">
    <source>
        <dbReference type="Proteomes" id="UP000053890"/>
    </source>
</evidence>
<feature type="compositionally biased region" description="Low complexity" evidence="1">
    <location>
        <begin position="469"/>
        <end position="481"/>
    </location>
</feature>
<dbReference type="OMA" id="HWARDER"/>
<dbReference type="RefSeq" id="XP_018271660.1">
    <property type="nucleotide sequence ID" value="XM_018414157.1"/>
</dbReference>
<evidence type="ECO:0000313" key="2">
    <source>
        <dbReference type="EMBL" id="KPV75611.1"/>
    </source>
</evidence>
<dbReference type="Proteomes" id="UP000053890">
    <property type="component" value="Unassembled WGS sequence"/>
</dbReference>
<feature type="compositionally biased region" description="Low complexity" evidence="1">
    <location>
        <begin position="190"/>
        <end position="206"/>
    </location>
</feature>
<feature type="compositionally biased region" description="Low complexity" evidence="1">
    <location>
        <begin position="311"/>
        <end position="324"/>
    </location>
</feature>
<feature type="region of interest" description="Disordered" evidence="1">
    <location>
        <begin position="142"/>
        <end position="488"/>
    </location>
</feature>
<feature type="compositionally biased region" description="Gly residues" evidence="1">
    <location>
        <begin position="272"/>
        <end position="281"/>
    </location>
</feature>
<proteinExistence type="predicted"/>
<evidence type="ECO:0000256" key="1">
    <source>
        <dbReference type="SAM" id="MobiDB-lite"/>
    </source>
</evidence>
<reference evidence="2 3" key="1">
    <citation type="journal article" date="2015" name="Front. Microbiol.">
        <title>Genome sequence of the plant growth promoting endophytic yeast Rhodotorula graminis WP1.</title>
        <authorList>
            <person name="Firrincieli A."/>
            <person name="Otillar R."/>
            <person name="Salamov A."/>
            <person name="Schmutz J."/>
            <person name="Khan Z."/>
            <person name="Redman R.S."/>
            <person name="Fleck N.D."/>
            <person name="Lindquist E."/>
            <person name="Grigoriev I.V."/>
            <person name="Doty S.L."/>
        </authorList>
    </citation>
    <scope>NUCLEOTIDE SEQUENCE [LARGE SCALE GENOMIC DNA]</scope>
    <source>
        <strain evidence="2 3">WP1</strain>
    </source>
</reference>
<feature type="region of interest" description="Disordered" evidence="1">
    <location>
        <begin position="78"/>
        <end position="106"/>
    </location>
</feature>
<feature type="region of interest" description="Disordered" evidence="1">
    <location>
        <begin position="1"/>
        <end position="60"/>
    </location>
</feature>
<keyword evidence="3" id="KW-1185">Reference proteome</keyword>
<protein>
    <submittedName>
        <fullName evidence="2">Uncharacterized protein</fullName>
    </submittedName>
</protein>
<dbReference type="AlphaFoldDB" id="A0A194S877"/>
<feature type="compositionally biased region" description="Basic and acidic residues" evidence="1">
    <location>
        <begin position="391"/>
        <end position="402"/>
    </location>
</feature>
<accession>A0A194S877</accession>
<dbReference type="GeneID" id="28974605"/>
<feature type="compositionally biased region" description="Low complexity" evidence="1">
    <location>
        <begin position="282"/>
        <end position="303"/>
    </location>
</feature>